<dbReference type="InterPro" id="IPR007168">
    <property type="entry name" value="Phageshock_PspC_N"/>
</dbReference>
<dbReference type="EMBL" id="CP013187">
    <property type="protein sequence ID" value="ALO40920.1"/>
    <property type="molecule type" value="Genomic_DNA"/>
</dbReference>
<proteinExistence type="predicted"/>
<reference evidence="3 4" key="1">
    <citation type="submission" date="2015-11" db="EMBL/GenBank/DDBJ databases">
        <authorList>
            <person name="Zhang Y."/>
            <person name="Guo Z."/>
        </authorList>
    </citation>
    <scope>NUCLEOTIDE SEQUENCE [LARGE SCALE GENOMIC DNA]</scope>
    <source>
        <strain evidence="3 4">KCTC 12086</strain>
    </source>
</reference>
<dbReference type="OrthoDB" id="5772680at2"/>
<dbReference type="RefSeq" id="WP_058028691.1">
    <property type="nucleotide sequence ID" value="NZ_CP013187.1"/>
</dbReference>
<sequence length="66" mass="7555">MNMQQTTKTCRRILARKKIAGVCAGLAERFDLPVWLTRVLTLLVFLKFPMLTVMAYGLCAVLWPKQ</sequence>
<evidence type="ECO:0000313" key="3">
    <source>
        <dbReference type="EMBL" id="ALO40920.1"/>
    </source>
</evidence>
<name>A0A0S2JY05_9GAMM</name>
<organism evidence="3 4">
    <name type="scientific">Pseudoalteromonas phenolica</name>
    <dbReference type="NCBI Taxonomy" id="161398"/>
    <lineage>
        <taxon>Bacteria</taxon>
        <taxon>Pseudomonadati</taxon>
        <taxon>Pseudomonadota</taxon>
        <taxon>Gammaproteobacteria</taxon>
        <taxon>Alteromonadales</taxon>
        <taxon>Pseudoalteromonadaceae</taxon>
        <taxon>Pseudoalteromonas</taxon>
    </lineage>
</organism>
<dbReference type="Proteomes" id="UP000061457">
    <property type="component" value="Chromosome I"/>
</dbReference>
<feature type="transmembrane region" description="Helical" evidence="1">
    <location>
        <begin position="39"/>
        <end position="63"/>
    </location>
</feature>
<keyword evidence="1" id="KW-0812">Transmembrane</keyword>
<dbReference type="PATRIC" id="fig|161398.10.peg.404"/>
<keyword evidence="4" id="KW-1185">Reference proteome</keyword>
<dbReference type="STRING" id="161398.PP2015_394"/>
<evidence type="ECO:0000313" key="4">
    <source>
        <dbReference type="Proteomes" id="UP000061457"/>
    </source>
</evidence>
<protein>
    <submittedName>
        <fullName evidence="3">Phage shock domain-containing protein</fullName>
    </submittedName>
</protein>
<gene>
    <name evidence="3" type="ORF">PP2015_394</name>
</gene>
<evidence type="ECO:0000256" key="1">
    <source>
        <dbReference type="SAM" id="Phobius"/>
    </source>
</evidence>
<dbReference type="AlphaFoldDB" id="A0A0S2JY05"/>
<dbReference type="Pfam" id="PF04024">
    <property type="entry name" value="PspC"/>
    <property type="match status" value="1"/>
</dbReference>
<keyword evidence="1" id="KW-1133">Transmembrane helix</keyword>
<evidence type="ECO:0000259" key="2">
    <source>
        <dbReference type="Pfam" id="PF04024"/>
    </source>
</evidence>
<keyword evidence="1" id="KW-0472">Membrane</keyword>
<feature type="domain" description="Phage shock protein PspC N-terminal" evidence="2">
    <location>
        <begin position="10"/>
        <end position="65"/>
    </location>
</feature>
<accession>A0A0S2JY05</accession>
<dbReference type="KEGG" id="pphe:PP2015_394"/>